<organism evidence="1 2">
    <name type="scientific">Luteimonas composti</name>
    <dbReference type="NCBI Taxonomy" id="398257"/>
    <lineage>
        <taxon>Bacteria</taxon>
        <taxon>Pseudomonadati</taxon>
        <taxon>Pseudomonadota</taxon>
        <taxon>Gammaproteobacteria</taxon>
        <taxon>Lysobacterales</taxon>
        <taxon>Lysobacteraceae</taxon>
        <taxon>Luteimonas</taxon>
    </lineage>
</organism>
<dbReference type="EMBL" id="JARYGX010000013">
    <property type="protein sequence ID" value="MDH7452825.1"/>
    <property type="molecule type" value="Genomic_DNA"/>
</dbReference>
<reference evidence="1" key="2">
    <citation type="submission" date="2023-04" db="EMBL/GenBank/DDBJ databases">
        <authorList>
            <person name="Sun J.-Q."/>
        </authorList>
    </citation>
    <scope>NUCLEOTIDE SEQUENCE</scope>
    <source>
        <strain evidence="1">CC-YY355</strain>
    </source>
</reference>
<proteinExistence type="predicted"/>
<evidence type="ECO:0000313" key="2">
    <source>
        <dbReference type="Proteomes" id="UP001160550"/>
    </source>
</evidence>
<keyword evidence="2" id="KW-1185">Reference proteome</keyword>
<protein>
    <submittedName>
        <fullName evidence="1">Uncharacterized protein</fullName>
    </submittedName>
</protein>
<comment type="caution">
    <text evidence="1">The sequence shown here is derived from an EMBL/GenBank/DDBJ whole genome shotgun (WGS) entry which is preliminary data.</text>
</comment>
<evidence type="ECO:0000313" key="1">
    <source>
        <dbReference type="EMBL" id="MDH7452825.1"/>
    </source>
</evidence>
<name>A0ABT6MR17_9GAMM</name>
<dbReference type="Proteomes" id="UP001160550">
    <property type="component" value="Unassembled WGS sequence"/>
</dbReference>
<sequence>MRATVVDLVTPHLLRVVDLASQAQRGANVDWHLRDAVSATVHQLADQVNASALLGAYVDGLESAAGQAPKGHVVYVQALRAAVDTTRRLWRDER</sequence>
<dbReference type="RefSeq" id="WP_280942020.1">
    <property type="nucleotide sequence ID" value="NZ_JARYGX010000013.1"/>
</dbReference>
<reference evidence="1" key="1">
    <citation type="journal article" date="2007" name="Int. J. Syst. Evol. Microbiol.">
        <title>Luteimonas composti sp. nov., a moderately thermophilic bacterium isolated from food waste.</title>
        <authorList>
            <person name="Young C.C."/>
            <person name="Kampfer P."/>
            <person name="Chen W.M."/>
            <person name="Yen W.S."/>
            <person name="Arun A.B."/>
            <person name="Lai W.A."/>
            <person name="Shen F.T."/>
            <person name="Rekha P.D."/>
            <person name="Lin K.Y."/>
            <person name="Chou J.H."/>
        </authorList>
    </citation>
    <scope>NUCLEOTIDE SEQUENCE</scope>
    <source>
        <strain evidence="1">CC-YY355</strain>
    </source>
</reference>
<accession>A0ABT6MR17</accession>
<gene>
    <name evidence="1" type="ORF">QF205_06980</name>
</gene>